<dbReference type="AlphaFoldDB" id="A0A1N6JXE9"/>
<gene>
    <name evidence="2" type="ORF">SAMN04488055_4644</name>
</gene>
<proteinExistence type="predicted"/>
<evidence type="ECO:0000313" key="3">
    <source>
        <dbReference type="Proteomes" id="UP000185003"/>
    </source>
</evidence>
<feature type="domain" description="Methyltransferase type 11" evidence="1">
    <location>
        <begin position="27"/>
        <end position="120"/>
    </location>
</feature>
<dbReference type="InterPro" id="IPR013216">
    <property type="entry name" value="Methyltransf_11"/>
</dbReference>
<dbReference type="CDD" id="cd02440">
    <property type="entry name" value="AdoMet_MTases"/>
    <property type="match status" value="1"/>
</dbReference>
<evidence type="ECO:0000259" key="1">
    <source>
        <dbReference type="Pfam" id="PF08241"/>
    </source>
</evidence>
<name>A0A1N6JXE9_9BACT</name>
<organism evidence="2 3">
    <name type="scientific">Chitinophaga niabensis</name>
    <dbReference type="NCBI Taxonomy" id="536979"/>
    <lineage>
        <taxon>Bacteria</taxon>
        <taxon>Pseudomonadati</taxon>
        <taxon>Bacteroidota</taxon>
        <taxon>Chitinophagia</taxon>
        <taxon>Chitinophagales</taxon>
        <taxon>Chitinophagaceae</taxon>
        <taxon>Chitinophaga</taxon>
    </lineage>
</organism>
<evidence type="ECO:0000313" key="2">
    <source>
        <dbReference type="EMBL" id="SIO49024.1"/>
    </source>
</evidence>
<keyword evidence="3" id="KW-1185">Reference proteome</keyword>
<dbReference type="InterPro" id="IPR029063">
    <property type="entry name" value="SAM-dependent_MTases_sf"/>
</dbReference>
<dbReference type="Proteomes" id="UP000185003">
    <property type="component" value="Unassembled WGS sequence"/>
</dbReference>
<dbReference type="STRING" id="536979.SAMN04488055_4644"/>
<dbReference type="OrthoDB" id="9805171at2"/>
<accession>A0A1N6JXE9</accession>
<dbReference type="GO" id="GO:0008757">
    <property type="term" value="F:S-adenosylmethionine-dependent methyltransferase activity"/>
    <property type="evidence" value="ECO:0007669"/>
    <property type="project" value="InterPro"/>
</dbReference>
<dbReference type="Pfam" id="PF08241">
    <property type="entry name" value="Methyltransf_11"/>
    <property type="match status" value="1"/>
</dbReference>
<dbReference type="Gene3D" id="3.40.50.150">
    <property type="entry name" value="Vaccinia Virus protein VP39"/>
    <property type="match status" value="1"/>
</dbReference>
<dbReference type="RefSeq" id="WP_074241958.1">
    <property type="nucleotide sequence ID" value="NZ_FSRA01000002.1"/>
</dbReference>
<protein>
    <submittedName>
        <fullName evidence="2">Methionine biosynthesis protein MetW</fullName>
    </submittedName>
</protein>
<sequence length="232" mass="26161">MIDKGLNYGRQSIRTFLKTVSSPKTLLDLGAGSGNDLLIGKSIHPEATLTGVECYEPNIEKLNKLGIYTVKLNIEKDCLPFENESIDVVMANQILEHCKEIWWITHEVSRVLKVGGSFIVGVPNLASFHNRILLLFGRQPTCIQNNSAHVRGYTKKDFLNFLNGVQEDLYKLQGFKGSNFYPFPPLIAKTLSSILPTHSVGIFFHLVKNTPYKGKFLEYPIKKQLETNFFLG</sequence>
<reference evidence="3" key="1">
    <citation type="submission" date="2016-11" db="EMBL/GenBank/DDBJ databases">
        <authorList>
            <person name="Varghese N."/>
            <person name="Submissions S."/>
        </authorList>
    </citation>
    <scope>NUCLEOTIDE SEQUENCE [LARGE SCALE GENOMIC DNA]</scope>
    <source>
        <strain evidence="3">DSM 24787</strain>
    </source>
</reference>
<dbReference type="SUPFAM" id="SSF53335">
    <property type="entry name" value="S-adenosyl-L-methionine-dependent methyltransferases"/>
    <property type="match status" value="1"/>
</dbReference>
<dbReference type="EMBL" id="FSRA01000002">
    <property type="protein sequence ID" value="SIO49024.1"/>
    <property type="molecule type" value="Genomic_DNA"/>
</dbReference>